<dbReference type="EMBL" id="CP034170">
    <property type="protein sequence ID" value="AZI58247.1"/>
    <property type="molecule type" value="Genomic_DNA"/>
</dbReference>
<proteinExistence type="predicted"/>
<evidence type="ECO:0000313" key="3">
    <source>
        <dbReference type="Proteomes" id="UP000268084"/>
    </source>
</evidence>
<gene>
    <name evidence="2" type="ORF">EH165_08965</name>
</gene>
<reference evidence="2 3" key="1">
    <citation type="submission" date="2018-11" db="EMBL/GenBank/DDBJ databases">
        <authorList>
            <person name="Da X."/>
        </authorList>
    </citation>
    <scope>NUCLEOTIDE SEQUENCE [LARGE SCALE GENOMIC DNA]</scope>
    <source>
        <strain evidence="2 3">S14-144</strain>
    </source>
</reference>
<keyword evidence="1" id="KW-1133">Transmembrane helix</keyword>
<dbReference type="RefSeq" id="WP_124799156.1">
    <property type="nucleotide sequence ID" value="NZ_CP034170.1"/>
</dbReference>
<dbReference type="KEGG" id="nak:EH165_08965"/>
<accession>A0A3G8ZN66</accession>
<feature type="transmembrane region" description="Helical" evidence="1">
    <location>
        <begin position="45"/>
        <end position="63"/>
    </location>
</feature>
<reference evidence="2 3" key="2">
    <citation type="submission" date="2018-12" db="EMBL/GenBank/DDBJ databases">
        <title>Nakamurella antarcticus sp. nov., isolated from Antarctica South Shetland Islands soil.</title>
        <authorList>
            <person name="Peng F."/>
        </authorList>
    </citation>
    <scope>NUCLEOTIDE SEQUENCE [LARGE SCALE GENOMIC DNA]</scope>
    <source>
        <strain evidence="2 3">S14-144</strain>
    </source>
</reference>
<feature type="transmembrane region" description="Helical" evidence="1">
    <location>
        <begin position="75"/>
        <end position="93"/>
    </location>
</feature>
<dbReference type="AlphaFoldDB" id="A0A3G8ZN66"/>
<feature type="transmembrane region" description="Helical" evidence="1">
    <location>
        <begin position="21"/>
        <end position="39"/>
    </location>
</feature>
<keyword evidence="1" id="KW-0812">Transmembrane</keyword>
<dbReference type="Proteomes" id="UP000268084">
    <property type="component" value="Chromosome"/>
</dbReference>
<evidence type="ECO:0000256" key="1">
    <source>
        <dbReference type="SAM" id="Phobius"/>
    </source>
</evidence>
<evidence type="ECO:0000313" key="2">
    <source>
        <dbReference type="EMBL" id="AZI58247.1"/>
    </source>
</evidence>
<keyword evidence="1" id="KW-0472">Membrane</keyword>
<sequence length="95" mass="9718">MTMGRNLRPGRGRGRRATPSISPAQILTAVTVLAVFIAAVAIGGVLGSVVVMALAAAAGALLVLRWNQIPAPLRLMRLSAVVAAVLVACSLFSRA</sequence>
<protein>
    <submittedName>
        <fullName evidence="2">Uncharacterized protein</fullName>
    </submittedName>
</protein>
<name>A0A3G8ZN66_9ACTN</name>
<keyword evidence="3" id="KW-1185">Reference proteome</keyword>
<organism evidence="2 3">
    <name type="scientific">Nakamurella antarctica</name>
    <dbReference type="NCBI Taxonomy" id="1902245"/>
    <lineage>
        <taxon>Bacteria</taxon>
        <taxon>Bacillati</taxon>
        <taxon>Actinomycetota</taxon>
        <taxon>Actinomycetes</taxon>
        <taxon>Nakamurellales</taxon>
        <taxon>Nakamurellaceae</taxon>
        <taxon>Nakamurella</taxon>
    </lineage>
</organism>